<proteinExistence type="predicted"/>
<sequence length="101" mass="11338">MAEGAALKKEISESLEEEDLLKYLDSVKGIRSCIQSSLAKLEAQDMLRKRLREVPFAKDLRTSVATLKALQNVLQKLEAIDVAVEVDSLEEIIIRKLPSTR</sequence>
<dbReference type="Proteomes" id="UP000046393">
    <property type="component" value="Unplaced"/>
</dbReference>
<evidence type="ECO:0000313" key="1">
    <source>
        <dbReference type="Proteomes" id="UP000046393"/>
    </source>
</evidence>
<dbReference type="WBParaSite" id="SMUV_0001054101-mRNA-1">
    <property type="protein sequence ID" value="SMUV_0001054101-mRNA-1"/>
    <property type="gene ID" value="SMUV_0001054101"/>
</dbReference>
<evidence type="ECO:0000313" key="2">
    <source>
        <dbReference type="WBParaSite" id="SMUV_0001054101-mRNA-1"/>
    </source>
</evidence>
<accession>A0A0N5AZV9</accession>
<dbReference type="AlphaFoldDB" id="A0A0N5AZV9"/>
<organism evidence="1 2">
    <name type="scientific">Syphacia muris</name>
    <dbReference type="NCBI Taxonomy" id="451379"/>
    <lineage>
        <taxon>Eukaryota</taxon>
        <taxon>Metazoa</taxon>
        <taxon>Ecdysozoa</taxon>
        <taxon>Nematoda</taxon>
        <taxon>Chromadorea</taxon>
        <taxon>Rhabditida</taxon>
        <taxon>Spirurina</taxon>
        <taxon>Oxyuridomorpha</taxon>
        <taxon>Oxyuroidea</taxon>
        <taxon>Oxyuridae</taxon>
        <taxon>Syphacia</taxon>
    </lineage>
</organism>
<keyword evidence="1" id="KW-1185">Reference proteome</keyword>
<reference evidence="2" key="1">
    <citation type="submission" date="2017-02" db="UniProtKB">
        <authorList>
            <consortium name="WormBaseParasite"/>
        </authorList>
    </citation>
    <scope>IDENTIFICATION</scope>
</reference>
<name>A0A0N5AZV9_9BILA</name>
<protein>
    <submittedName>
        <fullName evidence="2">Biogenesis of lysosome-related organelles complex 1 subunit 7</fullName>
    </submittedName>
</protein>